<evidence type="ECO:0000313" key="3">
    <source>
        <dbReference type="Proteomes" id="UP000011713"/>
    </source>
</evidence>
<reference evidence="3" key="1">
    <citation type="journal article" date="2010" name="Science">
        <title>Signatures of adaptation to obligate biotrophy in the Hyaloperonospora arabidopsidis genome.</title>
        <authorList>
            <person name="Baxter L."/>
            <person name="Tripathy S."/>
            <person name="Ishaque N."/>
            <person name="Boot N."/>
            <person name="Cabral A."/>
            <person name="Kemen E."/>
            <person name="Thines M."/>
            <person name="Ah-Fong A."/>
            <person name="Anderson R."/>
            <person name="Badejoko W."/>
            <person name="Bittner-Eddy P."/>
            <person name="Boore J.L."/>
            <person name="Chibucos M.C."/>
            <person name="Coates M."/>
            <person name="Dehal P."/>
            <person name="Delehaunty K."/>
            <person name="Dong S."/>
            <person name="Downton P."/>
            <person name="Dumas B."/>
            <person name="Fabro G."/>
            <person name="Fronick C."/>
            <person name="Fuerstenberg S.I."/>
            <person name="Fulton L."/>
            <person name="Gaulin E."/>
            <person name="Govers F."/>
            <person name="Hughes L."/>
            <person name="Humphray S."/>
            <person name="Jiang R.H."/>
            <person name="Judelson H."/>
            <person name="Kamoun S."/>
            <person name="Kyung K."/>
            <person name="Meijer H."/>
            <person name="Minx P."/>
            <person name="Morris P."/>
            <person name="Nelson J."/>
            <person name="Phuntumart V."/>
            <person name="Qutob D."/>
            <person name="Rehmany A."/>
            <person name="Rougon-Cardoso A."/>
            <person name="Ryden P."/>
            <person name="Torto-Alalibo T."/>
            <person name="Studholme D."/>
            <person name="Wang Y."/>
            <person name="Win J."/>
            <person name="Wood J."/>
            <person name="Clifton S.W."/>
            <person name="Rogers J."/>
            <person name="Van den Ackerveken G."/>
            <person name="Jones J.D."/>
            <person name="McDowell J.M."/>
            <person name="Beynon J."/>
            <person name="Tyler B.M."/>
        </authorList>
    </citation>
    <scope>NUCLEOTIDE SEQUENCE [LARGE SCALE GENOMIC DNA]</scope>
    <source>
        <strain evidence="3">Emoy2</strain>
    </source>
</reference>
<feature type="compositionally biased region" description="Basic and acidic residues" evidence="1">
    <location>
        <begin position="170"/>
        <end position="179"/>
    </location>
</feature>
<evidence type="ECO:0000313" key="2">
    <source>
        <dbReference type="EnsemblProtists" id="HpaP811472"/>
    </source>
</evidence>
<accession>M4BY40</accession>
<sequence>MESTYLQSFHSRVNDIIDTTRASLKTSVGEQVYKVSSAVTSNVKHYVGAIKEETGALGTVVQDEFVEVAGTISRNLPFTTRSESESTLVNQSPKQCTKNRVDGEMLADADPSERIEGESIKEIGQEWKELQANQRKWEQDNELCHDPLFPPGRILYLNSMATRPPQDSGEDGRSAKSDHEVPDVAEFVEVAMDEFSRVVLSNRMLLDHLCIDYERVLQRQAEKLESTPHTTSSPQT</sequence>
<dbReference type="HOGENOM" id="CLU_1177334_0_0_1"/>
<proteinExistence type="predicted"/>
<dbReference type="Proteomes" id="UP000011713">
    <property type="component" value="Unassembled WGS sequence"/>
</dbReference>
<organism evidence="2 3">
    <name type="scientific">Hyaloperonospora arabidopsidis (strain Emoy2)</name>
    <name type="common">Downy mildew agent</name>
    <name type="synonym">Peronospora arabidopsidis</name>
    <dbReference type="NCBI Taxonomy" id="559515"/>
    <lineage>
        <taxon>Eukaryota</taxon>
        <taxon>Sar</taxon>
        <taxon>Stramenopiles</taxon>
        <taxon>Oomycota</taxon>
        <taxon>Peronosporomycetes</taxon>
        <taxon>Peronosporales</taxon>
        <taxon>Peronosporaceae</taxon>
        <taxon>Hyaloperonospora</taxon>
    </lineage>
</organism>
<feature type="region of interest" description="Disordered" evidence="1">
    <location>
        <begin position="160"/>
        <end position="179"/>
    </location>
</feature>
<dbReference type="InParanoid" id="M4BY40"/>
<dbReference type="AlphaFoldDB" id="M4BY40"/>
<name>M4BY40_HYAAE</name>
<evidence type="ECO:0000256" key="1">
    <source>
        <dbReference type="SAM" id="MobiDB-lite"/>
    </source>
</evidence>
<dbReference type="eggNOG" id="ENOG502S8IV">
    <property type="taxonomic scope" value="Eukaryota"/>
</dbReference>
<reference evidence="2" key="2">
    <citation type="submission" date="2015-06" db="UniProtKB">
        <authorList>
            <consortium name="EnsemblProtists"/>
        </authorList>
    </citation>
    <scope>IDENTIFICATION</scope>
    <source>
        <strain evidence="2">Emoy2</strain>
    </source>
</reference>
<keyword evidence="3" id="KW-1185">Reference proteome</keyword>
<dbReference type="EnsemblProtists" id="HpaT811472">
    <property type="protein sequence ID" value="HpaP811472"/>
    <property type="gene ID" value="HpaG811472"/>
</dbReference>
<protein>
    <submittedName>
        <fullName evidence="2">Uncharacterized protein</fullName>
    </submittedName>
</protein>
<dbReference type="PANTHER" id="PTHR46023:SF6">
    <property type="entry name" value="LIPASE CLASS 3 FAMILY PROTEIN"/>
    <property type="match status" value="1"/>
</dbReference>
<dbReference type="PANTHER" id="PTHR46023">
    <property type="entry name" value="LIPASE CLASS 3 PROTEIN-LIKE"/>
    <property type="match status" value="1"/>
</dbReference>
<dbReference type="VEuPathDB" id="FungiDB:HpaG811472"/>
<dbReference type="EMBL" id="JH598037">
    <property type="status" value="NOT_ANNOTATED_CDS"/>
    <property type="molecule type" value="Genomic_DNA"/>
</dbReference>